<dbReference type="GO" id="GO:0015344">
    <property type="term" value="F:siderophore uptake transmembrane transporter activity"/>
    <property type="evidence" value="ECO:0007669"/>
    <property type="project" value="TreeGrafter"/>
</dbReference>
<dbReference type="InterPro" id="IPR010105">
    <property type="entry name" value="TonB_sidphr_rcpt"/>
</dbReference>
<evidence type="ECO:0000256" key="2">
    <source>
        <dbReference type="ARBA" id="ARBA00009810"/>
    </source>
</evidence>
<dbReference type="Pfam" id="PF00593">
    <property type="entry name" value="TonB_dep_Rec_b-barrel"/>
    <property type="match status" value="1"/>
</dbReference>
<dbReference type="Gene3D" id="2.170.130.10">
    <property type="entry name" value="TonB-dependent receptor, plug domain"/>
    <property type="match status" value="1"/>
</dbReference>
<dbReference type="InterPro" id="IPR036942">
    <property type="entry name" value="Beta-barrel_TonB_sf"/>
</dbReference>
<keyword evidence="9" id="KW-0406">Ion transport</keyword>
<keyword evidence="6 14" id="KW-0812">Transmembrane</keyword>
<dbReference type="GO" id="GO:0038023">
    <property type="term" value="F:signaling receptor activity"/>
    <property type="evidence" value="ECO:0007669"/>
    <property type="project" value="InterPro"/>
</dbReference>
<dbReference type="GO" id="GO:0009279">
    <property type="term" value="C:cell outer membrane"/>
    <property type="evidence" value="ECO:0007669"/>
    <property type="project" value="UniProtKB-SubCell"/>
</dbReference>
<reference evidence="20 21" key="1">
    <citation type="submission" date="2018-11" db="EMBL/GenBank/DDBJ databases">
        <title>Genome sequencing of Lautropia sp. KCOM 2505 (= ChDC F240).</title>
        <authorList>
            <person name="Kook J.-K."/>
            <person name="Park S.-N."/>
            <person name="Lim Y.K."/>
        </authorList>
    </citation>
    <scope>NUCLEOTIDE SEQUENCE [LARGE SCALE GENOMIC DNA]</scope>
    <source>
        <strain evidence="20 21">KCOM 2505</strain>
    </source>
</reference>
<dbReference type="AlphaFoldDB" id="A0A426FTT3"/>
<evidence type="ECO:0000256" key="1">
    <source>
        <dbReference type="ARBA" id="ARBA00004571"/>
    </source>
</evidence>
<keyword evidence="5" id="KW-0410">Iron transport</keyword>
<keyword evidence="4 14" id="KW-1134">Transmembrane beta strand</keyword>
<feature type="domain" description="TonB-dependent receptor-like beta-barrel" evidence="18">
    <location>
        <begin position="241"/>
        <end position="675"/>
    </location>
</feature>
<feature type="domain" description="TonB-dependent receptor plug" evidence="19">
    <location>
        <begin position="67"/>
        <end position="166"/>
    </location>
</feature>
<dbReference type="Gene3D" id="2.40.170.20">
    <property type="entry name" value="TonB-dependent receptor, beta-barrel domain"/>
    <property type="match status" value="1"/>
</dbReference>
<comment type="subcellular location">
    <subcellularLocation>
        <location evidence="1 14">Cell outer membrane</location>
        <topology evidence="1 14">Multi-pass membrane protein</topology>
    </subcellularLocation>
</comment>
<evidence type="ECO:0000256" key="7">
    <source>
        <dbReference type="ARBA" id="ARBA00022729"/>
    </source>
</evidence>
<gene>
    <name evidence="20" type="ORF">EHV23_06270</name>
</gene>
<evidence type="ECO:0000256" key="5">
    <source>
        <dbReference type="ARBA" id="ARBA00022496"/>
    </source>
</evidence>
<dbReference type="SUPFAM" id="SSF56935">
    <property type="entry name" value="Porins"/>
    <property type="match status" value="1"/>
</dbReference>
<evidence type="ECO:0000256" key="16">
    <source>
        <dbReference type="RuleBase" id="RU003357"/>
    </source>
</evidence>
<dbReference type="InterPro" id="IPR000531">
    <property type="entry name" value="Beta-barrel_TonB"/>
</dbReference>
<dbReference type="Pfam" id="PF07715">
    <property type="entry name" value="Plug"/>
    <property type="match status" value="1"/>
</dbReference>
<dbReference type="OrthoDB" id="9790771at2"/>
<name>A0A426FTT3_9BURK</name>
<dbReference type="PROSITE" id="PS01156">
    <property type="entry name" value="TONB_DEPENDENT_REC_2"/>
    <property type="match status" value="1"/>
</dbReference>
<dbReference type="InterPro" id="IPR010917">
    <property type="entry name" value="TonB_rcpt_CS"/>
</dbReference>
<organism evidence="20 21">
    <name type="scientific">Lautropia dentalis</name>
    <dbReference type="NCBI Taxonomy" id="2490857"/>
    <lineage>
        <taxon>Bacteria</taxon>
        <taxon>Pseudomonadati</taxon>
        <taxon>Pseudomonadota</taxon>
        <taxon>Betaproteobacteria</taxon>
        <taxon>Burkholderiales</taxon>
        <taxon>Burkholderiaceae</taxon>
        <taxon>Lautropia</taxon>
    </lineage>
</organism>
<evidence type="ECO:0000256" key="6">
    <source>
        <dbReference type="ARBA" id="ARBA00022692"/>
    </source>
</evidence>
<evidence type="ECO:0000259" key="18">
    <source>
        <dbReference type="Pfam" id="PF00593"/>
    </source>
</evidence>
<feature type="signal peptide" evidence="17">
    <location>
        <begin position="1"/>
        <end position="31"/>
    </location>
</feature>
<dbReference type="PANTHER" id="PTHR32552">
    <property type="entry name" value="FERRICHROME IRON RECEPTOR-RELATED"/>
    <property type="match status" value="1"/>
</dbReference>
<dbReference type="InterPro" id="IPR039426">
    <property type="entry name" value="TonB-dep_rcpt-like"/>
</dbReference>
<comment type="similarity">
    <text evidence="2 14 16">Belongs to the TonB-dependent receptor family.</text>
</comment>
<accession>A0A426FTT3</accession>
<protein>
    <submittedName>
        <fullName evidence="20">TonB-dependent receptor</fullName>
    </submittedName>
</protein>
<dbReference type="FunFam" id="2.40.170.20:FF:000005">
    <property type="entry name" value="TonB-dependent siderophore receptor"/>
    <property type="match status" value="1"/>
</dbReference>
<sequence length="706" mass="77069">MSGTRQTRALLGVTSLSLLALGPVAIAPVHAAEPTALSEIRVGASQDTGTYTGSARRTAASRTDTPLIEVPQNVRVIPEKLAEDLGVTRFGDLMNYASGVASANDFSGTWDNYTMRGFDAATGSLINGFVASCNCGPQRDAATMERVEFLKGPSAALYGSSELGGTYNRVTKKPQFTARHEAGLKVGTRGLRRGTVDLTGPLSQTVAYRLIAVAKKGATRTSLIDRKKYVLAPSITWTPDARTVVHYEADITRIRTPFDRGLMVIDGNVDALPRDRYLGEPGLPNMHVKGDVHQLTVDHALDDTWSVRAGVMHLKNLLDGLGVEPRTVQADGRTLTRRSSWRRIPSQDMSLQAEITGKLDTAGIRHTVLAGAMLSRYVYENDIRYSSERVAPYSIDIYAPVYGQPMPAYSATRSARYQRDTTQALYVQDQLDLSTRWKLMAGLRLDRFDQHARALTGSGWTGEQHRYTQLTPRVGATYLFEPHSAAFLSYGRSFRPNSGTTAAGDAFEPEKGTAWELGYKWDAPDGRLNASVSAFRIQKDNVLSTDPDNPDFSIATGRVRSQGVEADLAGDITPQVRLTASAAFIDAKVTRDTSANRQGKRFNGVPRVSGSLFALYHDQLANGSDYGVGAGLVHVGDRPGTATDSYRLPAYTTVNLSSYWQFSEPLRLTFNVDNLFDKTYYTGSLATFSLQPGLGRLVSVGVQYRF</sequence>
<keyword evidence="11 14" id="KW-0472">Membrane</keyword>
<keyword evidence="13 14" id="KW-0998">Cell outer membrane</keyword>
<dbReference type="InterPro" id="IPR012910">
    <property type="entry name" value="Plug_dom"/>
</dbReference>
<dbReference type="InterPro" id="IPR037066">
    <property type="entry name" value="Plug_dom_sf"/>
</dbReference>
<evidence type="ECO:0000259" key="19">
    <source>
        <dbReference type="Pfam" id="PF07715"/>
    </source>
</evidence>
<keyword evidence="3 14" id="KW-0813">Transport</keyword>
<evidence type="ECO:0000256" key="13">
    <source>
        <dbReference type="ARBA" id="ARBA00023237"/>
    </source>
</evidence>
<dbReference type="EMBL" id="RRUE01000001">
    <property type="protein sequence ID" value="RRN46139.1"/>
    <property type="molecule type" value="Genomic_DNA"/>
</dbReference>
<keyword evidence="21" id="KW-1185">Reference proteome</keyword>
<evidence type="ECO:0000256" key="4">
    <source>
        <dbReference type="ARBA" id="ARBA00022452"/>
    </source>
</evidence>
<feature type="short sequence motif" description="TonB C-terminal box" evidence="15">
    <location>
        <begin position="689"/>
        <end position="706"/>
    </location>
</feature>
<keyword evidence="12 20" id="KW-0675">Receptor</keyword>
<keyword evidence="8" id="KW-0408">Iron</keyword>
<dbReference type="PROSITE" id="PS52016">
    <property type="entry name" value="TONB_DEPENDENT_REC_3"/>
    <property type="match status" value="1"/>
</dbReference>
<dbReference type="Proteomes" id="UP000270261">
    <property type="component" value="Unassembled WGS sequence"/>
</dbReference>
<keyword evidence="10 16" id="KW-0798">TonB box</keyword>
<evidence type="ECO:0000256" key="3">
    <source>
        <dbReference type="ARBA" id="ARBA00022448"/>
    </source>
</evidence>
<evidence type="ECO:0000256" key="9">
    <source>
        <dbReference type="ARBA" id="ARBA00023065"/>
    </source>
</evidence>
<evidence type="ECO:0000256" key="10">
    <source>
        <dbReference type="ARBA" id="ARBA00023077"/>
    </source>
</evidence>
<proteinExistence type="inferred from homology"/>
<evidence type="ECO:0000256" key="17">
    <source>
        <dbReference type="SAM" id="SignalP"/>
    </source>
</evidence>
<dbReference type="GO" id="GO:0015891">
    <property type="term" value="P:siderophore transport"/>
    <property type="evidence" value="ECO:0007669"/>
    <property type="project" value="InterPro"/>
</dbReference>
<evidence type="ECO:0000313" key="20">
    <source>
        <dbReference type="EMBL" id="RRN46139.1"/>
    </source>
</evidence>
<evidence type="ECO:0000256" key="15">
    <source>
        <dbReference type="PROSITE-ProRule" id="PRU10144"/>
    </source>
</evidence>
<comment type="caution">
    <text evidence="20">The sequence shown here is derived from an EMBL/GenBank/DDBJ whole genome shotgun (WGS) entry which is preliminary data.</text>
</comment>
<evidence type="ECO:0000256" key="11">
    <source>
        <dbReference type="ARBA" id="ARBA00023136"/>
    </source>
</evidence>
<feature type="chain" id="PRO_5019123670" evidence="17">
    <location>
        <begin position="32"/>
        <end position="706"/>
    </location>
</feature>
<evidence type="ECO:0000256" key="14">
    <source>
        <dbReference type="PROSITE-ProRule" id="PRU01360"/>
    </source>
</evidence>
<keyword evidence="7 17" id="KW-0732">Signal</keyword>
<dbReference type="PANTHER" id="PTHR32552:SF90">
    <property type="entry name" value="METAL-PSEUDOPALINE RECEPTOR CNTO"/>
    <property type="match status" value="1"/>
</dbReference>
<dbReference type="NCBIfam" id="TIGR01783">
    <property type="entry name" value="TonB-siderophor"/>
    <property type="match status" value="1"/>
</dbReference>
<dbReference type="CDD" id="cd01347">
    <property type="entry name" value="ligand_gated_channel"/>
    <property type="match status" value="1"/>
</dbReference>
<evidence type="ECO:0000256" key="12">
    <source>
        <dbReference type="ARBA" id="ARBA00023170"/>
    </source>
</evidence>
<evidence type="ECO:0000256" key="8">
    <source>
        <dbReference type="ARBA" id="ARBA00023004"/>
    </source>
</evidence>
<evidence type="ECO:0000313" key="21">
    <source>
        <dbReference type="Proteomes" id="UP000270261"/>
    </source>
</evidence>